<dbReference type="AlphaFoldDB" id="A0A7L7KQC8"/>
<dbReference type="Proteomes" id="UP000514720">
    <property type="component" value="Chromosome"/>
</dbReference>
<name>A0A7L7KQC8_9MOLU</name>
<evidence type="ECO:0000313" key="2">
    <source>
        <dbReference type="EMBL" id="QMS84923.1"/>
    </source>
</evidence>
<organism evidence="2 3">
    <name type="scientific">Candidatus Xianfuyuplasma coldseepsis</name>
    <dbReference type="NCBI Taxonomy" id="2782163"/>
    <lineage>
        <taxon>Bacteria</taxon>
        <taxon>Bacillati</taxon>
        <taxon>Mycoplasmatota</taxon>
        <taxon>Mollicutes</taxon>
        <taxon>Candidatus Izemoplasmatales</taxon>
        <taxon>Candidatus Izemoplasmataceae</taxon>
        <taxon>Candidatus Xianfuyuplasma</taxon>
    </lineage>
</organism>
<dbReference type="Pfam" id="PF07314">
    <property type="entry name" value="Lit"/>
    <property type="match status" value="1"/>
</dbReference>
<dbReference type="NCBIfam" id="TIGR01906">
    <property type="entry name" value="integ_TIGR01906"/>
    <property type="match status" value="1"/>
</dbReference>
<protein>
    <submittedName>
        <fullName evidence="2">TIGR01906 family membrane protein</fullName>
    </submittedName>
</protein>
<accession>A0A7L7KQC8</accession>
<evidence type="ECO:0000256" key="1">
    <source>
        <dbReference type="SAM" id="Phobius"/>
    </source>
</evidence>
<keyword evidence="1" id="KW-0472">Membrane</keyword>
<keyword evidence="1" id="KW-1133">Transmembrane helix</keyword>
<feature type="transmembrane region" description="Helical" evidence="1">
    <location>
        <begin position="7"/>
        <end position="25"/>
    </location>
</feature>
<feature type="transmembrane region" description="Helical" evidence="1">
    <location>
        <begin position="181"/>
        <end position="203"/>
    </location>
</feature>
<evidence type="ECO:0000313" key="3">
    <source>
        <dbReference type="Proteomes" id="UP000514720"/>
    </source>
</evidence>
<gene>
    <name evidence="2" type="ORF">G4Z02_03855</name>
</gene>
<keyword evidence="1" id="KW-0812">Transmembrane</keyword>
<feature type="transmembrane region" description="Helical" evidence="1">
    <location>
        <begin position="92"/>
        <end position="113"/>
    </location>
</feature>
<keyword evidence="3" id="KW-1185">Reference proteome</keyword>
<dbReference type="KEGG" id="xcl:G4Z02_03855"/>
<sequence length="213" mass="24748">MRITRIIINITIPIFLVMLFASLLTTKTYLRLSKGIYPSHALIEYDHDYAIERIMGYLNYQYDDLEFGMDENDDSTIMRDTEISHMVDVKNLYTTLRLVALGSLIVGSGLLFYQYKKDPKELYKTLKVMPFGPIAFIVFVGGAVIIDFDTTFRIFHELFFTNDDWLLYWDDVLILLLPQSFWMVSGLIILLLFGGSIAGIYLLNEKIVKRRLN</sequence>
<dbReference type="EMBL" id="CP048914">
    <property type="protein sequence ID" value="QMS84923.1"/>
    <property type="molecule type" value="Genomic_DNA"/>
</dbReference>
<dbReference type="RefSeq" id="WP_258878545.1">
    <property type="nucleotide sequence ID" value="NZ_CP048914.1"/>
</dbReference>
<proteinExistence type="predicted"/>
<dbReference type="InterPro" id="IPR010178">
    <property type="entry name" value="Lit"/>
</dbReference>
<feature type="transmembrane region" description="Helical" evidence="1">
    <location>
        <begin position="125"/>
        <end position="146"/>
    </location>
</feature>
<reference evidence="2 3" key="1">
    <citation type="submission" date="2020-02" db="EMBL/GenBank/DDBJ databases">
        <authorList>
            <person name="Zheng R.K."/>
            <person name="Sun C.M."/>
        </authorList>
    </citation>
    <scope>NUCLEOTIDE SEQUENCE [LARGE SCALE GENOMIC DNA]</scope>
    <source>
        <strain evidence="3">zrk13</strain>
    </source>
</reference>